<gene>
    <name evidence="3" type="ORF">C491_04375</name>
</gene>
<dbReference type="RefSeq" id="WP_005554057.1">
    <property type="nucleotide sequence ID" value="NZ_AOIB01000013.1"/>
</dbReference>
<feature type="compositionally biased region" description="Basic and acidic residues" evidence="1">
    <location>
        <begin position="113"/>
        <end position="125"/>
    </location>
</feature>
<protein>
    <recommendedName>
        <fullName evidence="2">SHOCT domain-containing protein</fullName>
    </recommendedName>
</protein>
<dbReference type="Proteomes" id="UP000011688">
    <property type="component" value="Unassembled WGS sequence"/>
</dbReference>
<keyword evidence="4" id="KW-1185">Reference proteome</keyword>
<reference evidence="3 4" key="1">
    <citation type="journal article" date="2014" name="PLoS Genet.">
        <title>Phylogenetically driven sequencing of extremely halophilic archaea reveals strategies for static and dynamic osmo-response.</title>
        <authorList>
            <person name="Becker E.A."/>
            <person name="Seitzer P.M."/>
            <person name="Tritt A."/>
            <person name="Larsen D."/>
            <person name="Krusor M."/>
            <person name="Yao A.I."/>
            <person name="Wu D."/>
            <person name="Madern D."/>
            <person name="Eisen J.A."/>
            <person name="Darling A.E."/>
            <person name="Facciotti M.T."/>
        </authorList>
    </citation>
    <scope>NUCLEOTIDE SEQUENCE [LARGE SCALE GENOMIC DNA]</scope>
    <source>
        <strain evidence="3 4">DSM 10524</strain>
    </source>
</reference>
<evidence type="ECO:0000256" key="1">
    <source>
        <dbReference type="SAM" id="MobiDB-lite"/>
    </source>
</evidence>
<comment type="caution">
    <text evidence="3">The sequence shown here is derived from an EMBL/GenBank/DDBJ whole genome shotgun (WGS) entry which is preliminary data.</text>
</comment>
<dbReference type="InterPro" id="IPR018649">
    <property type="entry name" value="SHOCT"/>
</dbReference>
<dbReference type="Pfam" id="PF09851">
    <property type="entry name" value="SHOCT"/>
    <property type="match status" value="1"/>
</dbReference>
<dbReference type="OrthoDB" id="178074at2157"/>
<organism evidence="3 4">
    <name type="scientific">Natronococcus amylolyticus DSM 10524</name>
    <dbReference type="NCBI Taxonomy" id="1227497"/>
    <lineage>
        <taxon>Archaea</taxon>
        <taxon>Methanobacteriati</taxon>
        <taxon>Methanobacteriota</taxon>
        <taxon>Stenosarchaea group</taxon>
        <taxon>Halobacteria</taxon>
        <taxon>Halobacteriales</taxon>
        <taxon>Natrialbaceae</taxon>
        <taxon>Natronococcus</taxon>
    </lineage>
</organism>
<name>L9XIM5_9EURY</name>
<dbReference type="AlphaFoldDB" id="L9XIM5"/>
<evidence type="ECO:0000313" key="3">
    <source>
        <dbReference type="EMBL" id="ELY60503.1"/>
    </source>
</evidence>
<evidence type="ECO:0000313" key="4">
    <source>
        <dbReference type="Proteomes" id="UP000011688"/>
    </source>
</evidence>
<proteinExistence type="predicted"/>
<feature type="domain" description="SHOCT" evidence="2">
    <location>
        <begin position="52"/>
        <end position="79"/>
    </location>
</feature>
<dbReference type="EMBL" id="AOIB01000013">
    <property type="protein sequence ID" value="ELY60503.1"/>
    <property type="molecule type" value="Genomic_DNA"/>
</dbReference>
<sequence length="125" mass="14088">MIALGVLGVILVPMLVLLFGDAATVERWWGEEMAERLETESRSNDTRSAEGDAYEMLKRRYANGELDQEEFERRLQAILDADSASERTDVEPSPPSRPETRPGAKPKPTELANMDRDPEPTEDVR</sequence>
<evidence type="ECO:0000259" key="2">
    <source>
        <dbReference type="Pfam" id="PF09851"/>
    </source>
</evidence>
<feature type="region of interest" description="Disordered" evidence="1">
    <location>
        <begin position="78"/>
        <end position="125"/>
    </location>
</feature>
<accession>L9XIM5</accession>